<dbReference type="OrthoDB" id="3560381at2759"/>
<proteinExistence type="predicted"/>
<evidence type="ECO:0000256" key="1">
    <source>
        <dbReference type="SAM" id="MobiDB-lite"/>
    </source>
</evidence>
<gene>
    <name evidence="2" type="ORF">OCU04_004266</name>
</gene>
<evidence type="ECO:0008006" key="4">
    <source>
        <dbReference type="Google" id="ProtNLM"/>
    </source>
</evidence>
<name>A0A9X0ATI7_9HELO</name>
<reference evidence="2" key="1">
    <citation type="submission" date="2022-11" db="EMBL/GenBank/DDBJ databases">
        <title>Genome Resource of Sclerotinia nivalis Strain SnTB1, a Plant Pathogen Isolated from American Ginseng.</title>
        <authorList>
            <person name="Fan S."/>
        </authorList>
    </citation>
    <scope>NUCLEOTIDE SEQUENCE</scope>
    <source>
        <strain evidence="2">SnTB1</strain>
    </source>
</reference>
<evidence type="ECO:0000313" key="2">
    <source>
        <dbReference type="EMBL" id="KAJ8066883.1"/>
    </source>
</evidence>
<feature type="compositionally biased region" description="Polar residues" evidence="1">
    <location>
        <begin position="146"/>
        <end position="165"/>
    </location>
</feature>
<organism evidence="2 3">
    <name type="scientific">Sclerotinia nivalis</name>
    <dbReference type="NCBI Taxonomy" id="352851"/>
    <lineage>
        <taxon>Eukaryota</taxon>
        <taxon>Fungi</taxon>
        <taxon>Dikarya</taxon>
        <taxon>Ascomycota</taxon>
        <taxon>Pezizomycotina</taxon>
        <taxon>Leotiomycetes</taxon>
        <taxon>Helotiales</taxon>
        <taxon>Sclerotiniaceae</taxon>
        <taxon>Sclerotinia</taxon>
    </lineage>
</organism>
<feature type="region of interest" description="Disordered" evidence="1">
    <location>
        <begin position="143"/>
        <end position="232"/>
    </location>
</feature>
<feature type="compositionally biased region" description="Polar residues" evidence="1">
    <location>
        <begin position="216"/>
        <end position="229"/>
    </location>
</feature>
<keyword evidence="3" id="KW-1185">Reference proteome</keyword>
<comment type="caution">
    <text evidence="2">The sequence shown here is derived from an EMBL/GenBank/DDBJ whole genome shotgun (WGS) entry which is preliminary data.</text>
</comment>
<dbReference type="AlphaFoldDB" id="A0A9X0ATI7"/>
<sequence>MITWYPSQRPPSCTLYRIQTMAWGPKCWIARYLKSGHEFQIGNDIWKLSGSPINEAEYEDFSRAVYECRVVHEREGIKSPAVVKIWMQTPEINTYDDWIHASELYDSYLAENLDRAGDSDIASHSGSRGRSISASSLVSAGDSDIANHSNHTGNSDSAVKSNSVGHSDIASHLGSDSHLSSVNHLSSARNSDSAAHSISVDNSHSAGDSDIASHLDSATHSGSLSNPDTANEEDWDEEFKCLNILKESYDRLQSAATAAEEEVQIPSKPFPHAIGLAKHEQERNFPVQGGYLVYLVMEKLPGDCILPGVFWGQWNKSERDDFRRAFEESAVLIRKLGVENRDKAMRNLLYDREDDKCYFIDWEDWRYCDVDECLSLPNLQYSYEMIRDRGPMMGADRWDKD</sequence>
<protein>
    <recommendedName>
        <fullName evidence="4">Protein kinase domain-containing protein</fullName>
    </recommendedName>
</protein>
<feature type="compositionally biased region" description="Polar residues" evidence="1">
    <location>
        <begin position="177"/>
        <end position="206"/>
    </location>
</feature>
<evidence type="ECO:0000313" key="3">
    <source>
        <dbReference type="Proteomes" id="UP001152300"/>
    </source>
</evidence>
<accession>A0A9X0ATI7</accession>
<dbReference type="EMBL" id="JAPEIS010000004">
    <property type="protein sequence ID" value="KAJ8066883.1"/>
    <property type="molecule type" value="Genomic_DNA"/>
</dbReference>
<dbReference type="Proteomes" id="UP001152300">
    <property type="component" value="Unassembled WGS sequence"/>
</dbReference>